<dbReference type="EMBL" id="VEVO01000007">
    <property type="protein sequence ID" value="KAF0039207.1"/>
    <property type="molecule type" value="Genomic_DNA"/>
</dbReference>
<organism evidence="2 3">
    <name type="scientific">Scophthalmus maximus</name>
    <name type="common">Turbot</name>
    <name type="synonym">Psetta maxima</name>
    <dbReference type="NCBI Taxonomy" id="52904"/>
    <lineage>
        <taxon>Eukaryota</taxon>
        <taxon>Metazoa</taxon>
        <taxon>Chordata</taxon>
        <taxon>Craniata</taxon>
        <taxon>Vertebrata</taxon>
        <taxon>Euteleostomi</taxon>
        <taxon>Actinopterygii</taxon>
        <taxon>Neopterygii</taxon>
        <taxon>Teleostei</taxon>
        <taxon>Neoteleostei</taxon>
        <taxon>Acanthomorphata</taxon>
        <taxon>Carangaria</taxon>
        <taxon>Pleuronectiformes</taxon>
        <taxon>Pleuronectoidei</taxon>
        <taxon>Scophthalmidae</taxon>
        <taxon>Scophthalmus</taxon>
    </lineage>
</organism>
<reference evidence="2 3" key="1">
    <citation type="submission" date="2019-06" db="EMBL/GenBank/DDBJ databases">
        <title>Draft genomes of female and male turbot (Scophthalmus maximus).</title>
        <authorList>
            <person name="Xu H."/>
            <person name="Xu X.-W."/>
            <person name="Shao C."/>
            <person name="Chen S."/>
        </authorList>
    </citation>
    <scope>NUCLEOTIDE SEQUENCE [LARGE SCALE GENOMIC DNA]</scope>
    <source>
        <strain evidence="2">Ysfricsl-2016a</strain>
        <tissue evidence="2">Blood</tissue>
    </source>
</reference>
<protein>
    <submittedName>
        <fullName evidence="2">Uncharacterized protein</fullName>
    </submittedName>
</protein>
<proteinExistence type="predicted"/>
<feature type="region of interest" description="Disordered" evidence="1">
    <location>
        <begin position="1"/>
        <end position="24"/>
    </location>
</feature>
<evidence type="ECO:0000313" key="3">
    <source>
        <dbReference type="Proteomes" id="UP000438429"/>
    </source>
</evidence>
<name>A0A6A4SZR3_SCOMX</name>
<evidence type="ECO:0000256" key="1">
    <source>
        <dbReference type="SAM" id="MobiDB-lite"/>
    </source>
</evidence>
<dbReference type="Proteomes" id="UP000438429">
    <property type="component" value="Unassembled WGS sequence"/>
</dbReference>
<sequence length="122" mass="13912">MASAPPRQPAGTSTQHEFNLSPLPPDTIEFQSMPRAQCQTCNVLKVNALGCCPILFLGHLGWNREIYRDMVHHISLTDGVVQEIVKKKMRKLYEHLMKKLFVPQVAGDLQLLLKHRLVLCPW</sequence>
<gene>
    <name evidence="2" type="ORF">F2P81_007442</name>
</gene>
<evidence type="ECO:0000313" key="2">
    <source>
        <dbReference type="EMBL" id="KAF0039207.1"/>
    </source>
</evidence>
<dbReference type="AlphaFoldDB" id="A0A6A4SZR3"/>
<accession>A0A6A4SZR3</accession>
<comment type="caution">
    <text evidence="2">The sequence shown here is derived from an EMBL/GenBank/DDBJ whole genome shotgun (WGS) entry which is preliminary data.</text>
</comment>